<comment type="function">
    <text evidence="1">Accessory subunit of the mitochondrial membrane respiratory chain NADH dehydrogenase (Complex I), that is believed not to be involved in catalysis. Complex I functions in the transfer of electrons from NADH to the respiratory chain. The immediate electron acceptor for the enzyme is believed to be ubiquinone.</text>
</comment>
<dbReference type="AlphaFoldDB" id="A0A1J3JUN4"/>
<dbReference type="GO" id="GO:0005743">
    <property type="term" value="C:mitochondrial inner membrane"/>
    <property type="evidence" value="ECO:0007669"/>
    <property type="project" value="UniProtKB-SubCell"/>
</dbReference>
<evidence type="ECO:0000256" key="12">
    <source>
        <dbReference type="ARBA" id="ARBA00023157"/>
    </source>
</evidence>
<dbReference type="PANTHER" id="PTHR20900:SF0">
    <property type="entry name" value="NADH DEHYDROGENASE [UBIQUINONE] 1 BETA SUBCOMPLEX SUBUNIT 7"/>
    <property type="match status" value="1"/>
</dbReference>
<proteinExistence type="inferred from homology"/>
<reference evidence="13" key="1">
    <citation type="submission" date="2016-07" db="EMBL/GenBank/DDBJ databases">
        <title>De novo transcriptome assembly of four accessions of the metal hyperaccumulator plant Noccaea caerulescens.</title>
        <authorList>
            <person name="Blande D."/>
            <person name="Halimaa P."/>
            <person name="Tervahauta A.I."/>
            <person name="Aarts M.G."/>
            <person name="Karenlampi S.O."/>
        </authorList>
    </citation>
    <scope>NUCLEOTIDE SEQUENCE</scope>
</reference>
<dbReference type="GO" id="GO:0005758">
    <property type="term" value="C:mitochondrial intermembrane space"/>
    <property type="evidence" value="ECO:0007669"/>
    <property type="project" value="UniProtKB-SubCell"/>
</dbReference>
<accession>A0A1J3JUN4</accession>
<sequence>MAEQLYKRGEMQVSRAELFEQRIPLPFRDYCAHLLIPLNKCRHEHLHMKWACEHEKHEYETCHWQWYKDRMAQKKALDEAAKDAAAAAAQS</sequence>
<evidence type="ECO:0000256" key="6">
    <source>
        <dbReference type="ARBA" id="ARBA00022448"/>
    </source>
</evidence>
<dbReference type="PROSITE" id="PS51808">
    <property type="entry name" value="CHCH"/>
    <property type="match status" value="1"/>
</dbReference>
<evidence type="ECO:0000256" key="3">
    <source>
        <dbReference type="ARBA" id="ARBA00004637"/>
    </source>
</evidence>
<evidence type="ECO:0000256" key="10">
    <source>
        <dbReference type="ARBA" id="ARBA00023128"/>
    </source>
</evidence>
<comment type="subcellular location">
    <subcellularLocation>
        <location evidence="3">Mitochondrion inner membrane</location>
        <topology evidence="3">Peripheral membrane protein</topology>
    </subcellularLocation>
    <subcellularLocation>
        <location evidence="2">Mitochondrion intermembrane space</location>
    </subcellularLocation>
</comment>
<protein>
    <recommendedName>
        <fullName evidence="5">NADH dehydrogenase [ubiquinone] 1 beta subcomplex subunit 7</fullName>
    </recommendedName>
</protein>
<keyword evidence="10" id="KW-0496">Mitochondrion</keyword>
<keyword evidence="7" id="KW-0679">Respiratory chain</keyword>
<evidence type="ECO:0000256" key="1">
    <source>
        <dbReference type="ARBA" id="ARBA00003195"/>
    </source>
</evidence>
<organism evidence="13">
    <name type="scientific">Noccaea caerulescens</name>
    <name type="common">Alpine penny-cress</name>
    <name type="synonym">Thlaspi caerulescens</name>
    <dbReference type="NCBI Taxonomy" id="107243"/>
    <lineage>
        <taxon>Eukaryota</taxon>
        <taxon>Viridiplantae</taxon>
        <taxon>Streptophyta</taxon>
        <taxon>Embryophyta</taxon>
        <taxon>Tracheophyta</taxon>
        <taxon>Spermatophyta</taxon>
        <taxon>Magnoliopsida</taxon>
        <taxon>eudicotyledons</taxon>
        <taxon>Gunneridae</taxon>
        <taxon>Pentapetalae</taxon>
        <taxon>rosids</taxon>
        <taxon>malvids</taxon>
        <taxon>Brassicales</taxon>
        <taxon>Brassicaceae</taxon>
        <taxon>Coluteocarpeae</taxon>
        <taxon>Noccaea</taxon>
    </lineage>
</organism>
<evidence type="ECO:0000256" key="4">
    <source>
        <dbReference type="ARBA" id="ARBA00008006"/>
    </source>
</evidence>
<dbReference type="PANTHER" id="PTHR20900">
    <property type="entry name" value="NADH:UBIQUINONE OXIDOREDUCTASE B18-LIKE SUBUNIT"/>
    <property type="match status" value="1"/>
</dbReference>
<comment type="similarity">
    <text evidence="4">Belongs to the complex I NDUFB7 subunit family.</text>
</comment>
<gene>
    <name evidence="13" type="ORF">MP_TR25354_c0_g1_i1_g.74277</name>
</gene>
<dbReference type="Pfam" id="PF05676">
    <property type="entry name" value="NDUF_B7"/>
    <property type="match status" value="1"/>
</dbReference>
<keyword evidence="6" id="KW-0813">Transport</keyword>
<evidence type="ECO:0000256" key="9">
    <source>
        <dbReference type="ARBA" id="ARBA00022982"/>
    </source>
</evidence>
<dbReference type="EMBL" id="GEVM01009856">
    <property type="protein sequence ID" value="JAU96082.1"/>
    <property type="molecule type" value="Transcribed_RNA"/>
</dbReference>
<keyword evidence="11" id="KW-0472">Membrane</keyword>
<evidence type="ECO:0000256" key="2">
    <source>
        <dbReference type="ARBA" id="ARBA00004569"/>
    </source>
</evidence>
<dbReference type="InterPro" id="IPR008698">
    <property type="entry name" value="NDUB7"/>
</dbReference>
<evidence type="ECO:0000256" key="8">
    <source>
        <dbReference type="ARBA" id="ARBA00022792"/>
    </source>
</evidence>
<keyword evidence="12" id="KW-1015">Disulfide bond</keyword>
<name>A0A1J3JUN4_NOCCA</name>
<evidence type="ECO:0000313" key="13">
    <source>
        <dbReference type="EMBL" id="JAU96082.1"/>
    </source>
</evidence>
<evidence type="ECO:0000256" key="7">
    <source>
        <dbReference type="ARBA" id="ARBA00022660"/>
    </source>
</evidence>
<evidence type="ECO:0000256" key="11">
    <source>
        <dbReference type="ARBA" id="ARBA00023136"/>
    </source>
</evidence>
<keyword evidence="9" id="KW-0249">Electron transport</keyword>
<keyword evidence="13" id="KW-0830">Ubiquinone</keyword>
<evidence type="ECO:0000256" key="5">
    <source>
        <dbReference type="ARBA" id="ARBA00018677"/>
    </source>
</evidence>
<keyword evidence="8" id="KW-0999">Mitochondrion inner membrane</keyword>